<evidence type="ECO:0000313" key="3">
    <source>
        <dbReference type="Proteomes" id="UP000694660"/>
    </source>
</evidence>
<keyword evidence="3" id="KW-1185">Reference proteome</keyword>
<organism evidence="2 3">
    <name type="scientific">Denitromonas iodatirespirans</name>
    <dbReference type="NCBI Taxonomy" id="2795389"/>
    <lineage>
        <taxon>Bacteria</taxon>
        <taxon>Pseudomonadati</taxon>
        <taxon>Pseudomonadota</taxon>
        <taxon>Betaproteobacteria</taxon>
        <taxon>Rhodocyclales</taxon>
        <taxon>Zoogloeaceae</taxon>
        <taxon>Denitromonas</taxon>
    </lineage>
</organism>
<sequence length="153" mass="17741">MSEPKAFTGRGGGDGGVDAPPTEERRLLAALDRAHRAQRQLVEQTKRVVGRRFYLALHKRDSGARFVRWRDTGREGSNVPWYEVPEFIKREPASLHDWYRRINEHALRLNDEEQLRRTELTLFARRQARLRGDDSLERPGARRRGGGDAGNRR</sequence>
<dbReference type="AlphaFoldDB" id="A0A944H6I7"/>
<name>A0A944H6I7_DENI1</name>
<protein>
    <submittedName>
        <fullName evidence="2">Uncharacterized protein</fullName>
    </submittedName>
</protein>
<feature type="region of interest" description="Disordered" evidence="1">
    <location>
        <begin position="133"/>
        <end position="153"/>
    </location>
</feature>
<accession>A0A944H6I7</accession>
<dbReference type="EMBL" id="JAEKFT010000003">
    <property type="protein sequence ID" value="MBT0960219.1"/>
    <property type="molecule type" value="Genomic_DNA"/>
</dbReference>
<gene>
    <name evidence="2" type="ORF">I8J34_03440</name>
</gene>
<reference evidence="3" key="1">
    <citation type="journal article" date="2022" name="ISME J.">
        <title>Genetic and phylogenetic analysis of dissimilatory iodate-reducing bacteria identifies potential niches across the world's oceans.</title>
        <authorList>
            <person name="Reyes-Umana V."/>
            <person name="Henning Z."/>
            <person name="Lee K."/>
            <person name="Barnum T.P."/>
            <person name="Coates J.D."/>
        </authorList>
    </citation>
    <scope>NUCLEOTIDE SEQUENCE [LARGE SCALE GENOMIC DNA]</scope>
    <source>
        <strain evidence="3">IR12</strain>
    </source>
</reference>
<dbReference type="Proteomes" id="UP000694660">
    <property type="component" value="Unassembled WGS sequence"/>
</dbReference>
<dbReference type="RefSeq" id="WP_214359973.1">
    <property type="nucleotide sequence ID" value="NZ_JAEKFT010000003.1"/>
</dbReference>
<proteinExistence type="predicted"/>
<evidence type="ECO:0000256" key="1">
    <source>
        <dbReference type="SAM" id="MobiDB-lite"/>
    </source>
</evidence>
<comment type="caution">
    <text evidence="2">The sequence shown here is derived from an EMBL/GenBank/DDBJ whole genome shotgun (WGS) entry which is preliminary data.</text>
</comment>
<evidence type="ECO:0000313" key="2">
    <source>
        <dbReference type="EMBL" id="MBT0960219.1"/>
    </source>
</evidence>
<feature type="region of interest" description="Disordered" evidence="1">
    <location>
        <begin position="1"/>
        <end position="23"/>
    </location>
</feature>